<keyword evidence="3 4" id="KW-0949">S-adenosyl-L-methionine</keyword>
<dbReference type="InParanoid" id="A0A7M7PF12"/>
<dbReference type="OMA" id="FHRTSKW"/>
<dbReference type="HAMAP" id="MF_03044">
    <property type="entry name" value="BMT2"/>
    <property type="match status" value="1"/>
</dbReference>
<evidence type="ECO:0000256" key="2">
    <source>
        <dbReference type="ARBA" id="ARBA00022679"/>
    </source>
</evidence>
<comment type="similarity">
    <text evidence="4">Belongs to the BMT2 family.</text>
</comment>
<evidence type="ECO:0000256" key="5">
    <source>
        <dbReference type="SAM" id="MobiDB-lite"/>
    </source>
</evidence>
<dbReference type="GO" id="GO:0016433">
    <property type="term" value="F:rRNA (adenine) methyltransferase activity"/>
    <property type="evidence" value="ECO:0000318"/>
    <property type="project" value="GO_Central"/>
</dbReference>
<keyword evidence="7" id="KW-1185">Reference proteome</keyword>
<organism evidence="6 7">
    <name type="scientific">Strongylocentrotus purpuratus</name>
    <name type="common">Purple sea urchin</name>
    <dbReference type="NCBI Taxonomy" id="7668"/>
    <lineage>
        <taxon>Eukaryota</taxon>
        <taxon>Metazoa</taxon>
        <taxon>Echinodermata</taxon>
        <taxon>Eleutherozoa</taxon>
        <taxon>Echinozoa</taxon>
        <taxon>Echinoidea</taxon>
        <taxon>Euechinoidea</taxon>
        <taxon>Echinacea</taxon>
        <taxon>Camarodonta</taxon>
        <taxon>Echinidea</taxon>
        <taxon>Strongylocentrotidae</taxon>
        <taxon>Strongylocentrotus</taxon>
    </lineage>
</organism>
<dbReference type="EnsemblMetazoa" id="XM_030994471">
    <property type="protein sequence ID" value="XP_030850331"/>
    <property type="gene ID" value="LOC752098"/>
</dbReference>
<dbReference type="OrthoDB" id="5954793at2759"/>
<evidence type="ECO:0000256" key="4">
    <source>
        <dbReference type="HAMAP-Rule" id="MF_03044"/>
    </source>
</evidence>
<dbReference type="EC" id="2.1.1.-" evidence="4"/>
<name>A0A7M7PF12_STRPU</name>
<dbReference type="GeneID" id="752098"/>
<dbReference type="Gene3D" id="3.40.50.150">
    <property type="entry name" value="Vaccinia Virus protein VP39"/>
    <property type="match status" value="1"/>
</dbReference>
<comment type="function">
    <text evidence="4">S-adenosyl-L-methionine-binding protein that acts as an inhibitor of mTORC1 signaling. Acts as a sensor of S-adenosyl-L-methionine to signal methionine sufficiency to mTORC1. Probably also acts as a S-adenosyl-L-methionine-dependent methyltransferase.</text>
</comment>
<evidence type="ECO:0000313" key="6">
    <source>
        <dbReference type="EnsemblMetazoa" id="XP_030850331"/>
    </source>
</evidence>
<evidence type="ECO:0000313" key="7">
    <source>
        <dbReference type="Proteomes" id="UP000007110"/>
    </source>
</evidence>
<evidence type="ECO:0000256" key="3">
    <source>
        <dbReference type="ARBA" id="ARBA00022691"/>
    </source>
</evidence>
<sequence>MRSNKKRKKSKKPVTVMNTNEKNSSILGSKVSKRKVISRLHTIMKDIDKVKQEPTVSQEEKKMKVQQLELEIEELGGLNAYQQSSLLGEHLHGNINTSKWVLQKLKESNVRATQGSKLCLLDVGALQLNYTKHTKWLDAAAIDLNPQCEGIIQSDFFEFKVGESDAYDIIVLSLVLNFVSSPSQRGEMLKRCQKLCKQDGHIFVVLPRACLDNSRYLDHALFQRMMDSLNFDLVAQHDSKKLSYKMFRKAERRRGSGEGKASFNKREVKNGKQCNNFCILMR</sequence>
<dbReference type="KEGG" id="spu:752098"/>
<feature type="compositionally biased region" description="Basic residues" evidence="5">
    <location>
        <begin position="1"/>
        <end position="12"/>
    </location>
</feature>
<reference evidence="6" key="2">
    <citation type="submission" date="2021-01" db="UniProtKB">
        <authorList>
            <consortium name="EnsemblMetazoa"/>
        </authorList>
    </citation>
    <scope>IDENTIFICATION</scope>
</reference>
<feature type="compositionally biased region" description="Polar residues" evidence="5">
    <location>
        <begin position="16"/>
        <end position="25"/>
    </location>
</feature>
<dbReference type="SUPFAM" id="SSF53335">
    <property type="entry name" value="S-adenosyl-L-methionine-dependent methyltransferases"/>
    <property type="match status" value="1"/>
</dbReference>
<dbReference type="FunFam" id="3.40.50.150:FF:000472">
    <property type="entry name" value="25S rRNA adenine-N(1) methyltransferase"/>
    <property type="match status" value="1"/>
</dbReference>
<dbReference type="InterPro" id="IPR029063">
    <property type="entry name" value="SAM-dependent_MTases_sf"/>
</dbReference>
<feature type="binding site" evidence="4">
    <location>
        <position position="124"/>
    </location>
    <ligand>
        <name>S-adenosyl-L-methionine</name>
        <dbReference type="ChEBI" id="CHEBI:59789"/>
    </ligand>
</feature>
<keyword evidence="2 4" id="KW-0808">Transferase</keyword>
<dbReference type="RefSeq" id="XP_030850331.1">
    <property type="nucleotide sequence ID" value="XM_030994471.1"/>
</dbReference>
<dbReference type="GO" id="GO:0005730">
    <property type="term" value="C:nucleolus"/>
    <property type="evidence" value="ECO:0000318"/>
    <property type="project" value="GO_Central"/>
</dbReference>
<reference evidence="7" key="1">
    <citation type="submission" date="2015-02" db="EMBL/GenBank/DDBJ databases">
        <title>Genome sequencing for Strongylocentrotus purpuratus.</title>
        <authorList>
            <person name="Murali S."/>
            <person name="Liu Y."/>
            <person name="Vee V."/>
            <person name="English A."/>
            <person name="Wang M."/>
            <person name="Skinner E."/>
            <person name="Han Y."/>
            <person name="Muzny D.M."/>
            <person name="Worley K.C."/>
            <person name="Gibbs R.A."/>
        </authorList>
    </citation>
    <scope>NUCLEOTIDE SEQUENCE</scope>
</reference>
<protein>
    <recommendedName>
        <fullName evidence="4">S-adenosylmethionine sensor upstream of mTORC1</fullName>
    </recommendedName>
    <alternativeName>
        <fullName evidence="4">Probable methyltransferase BMT2 homolog</fullName>
        <ecNumber evidence="4">2.1.1.-</ecNumber>
    </alternativeName>
</protein>
<dbReference type="AlphaFoldDB" id="A0A7M7PF12"/>
<feature type="region of interest" description="Disordered" evidence="5">
    <location>
        <begin position="1"/>
        <end position="25"/>
    </location>
</feature>
<dbReference type="Proteomes" id="UP000007110">
    <property type="component" value="Unassembled WGS sequence"/>
</dbReference>
<proteinExistence type="inferred from homology"/>
<dbReference type="PANTHER" id="PTHR21008:SF1">
    <property type="entry name" value="25S RRNA (ADENINE(2142)-N(1))-METHYLTRANSFERASE"/>
    <property type="match status" value="1"/>
</dbReference>
<keyword evidence="1 4" id="KW-0489">Methyltransferase</keyword>
<accession>A0A7M7PF12</accession>
<dbReference type="InterPro" id="IPR021867">
    <property type="entry name" value="Bmt2/SAMTOR"/>
</dbReference>
<feature type="binding site" evidence="4">
    <location>
        <position position="143"/>
    </location>
    <ligand>
        <name>S-adenosyl-L-methionine</name>
        <dbReference type="ChEBI" id="CHEBI:59789"/>
    </ligand>
</feature>
<evidence type="ECO:0000256" key="1">
    <source>
        <dbReference type="ARBA" id="ARBA00022603"/>
    </source>
</evidence>
<dbReference type="Pfam" id="PF11968">
    <property type="entry name" value="Bmt2"/>
    <property type="match status" value="1"/>
</dbReference>
<dbReference type="PANTHER" id="PTHR21008">
    <property type="entry name" value="S-ADENOSYLMETHIONINE SENSOR UPSTREAM OF MTORC1-RELATED"/>
    <property type="match status" value="1"/>
</dbReference>